<feature type="region of interest" description="Disordered" evidence="1">
    <location>
        <begin position="195"/>
        <end position="274"/>
    </location>
</feature>
<dbReference type="AlphaFoldDB" id="A0A023FD46"/>
<name>A0A023FD46_AMBCJ</name>
<feature type="region of interest" description="Disordered" evidence="1">
    <location>
        <begin position="24"/>
        <end position="44"/>
    </location>
</feature>
<feature type="compositionally biased region" description="Low complexity" evidence="1">
    <location>
        <begin position="227"/>
        <end position="274"/>
    </location>
</feature>
<proteinExistence type="evidence at transcript level"/>
<feature type="non-terminal residue" evidence="2">
    <location>
        <position position="1"/>
    </location>
</feature>
<reference evidence="2" key="1">
    <citation type="submission" date="2014-03" db="EMBL/GenBank/DDBJ databases">
        <title>The sialotranscriptome of Amblyomma triste, Amblyomma parvum and Amblyomma cajennense ticks, uncovered by 454-based RNA-seq.</title>
        <authorList>
            <person name="Garcia G.R."/>
            <person name="Gardinassi L.G."/>
            <person name="Ribeiro J.M."/>
            <person name="Anatriello E."/>
            <person name="Ferreira B.R."/>
            <person name="Moreira H.N."/>
            <person name="Mafra C."/>
            <person name="Olegario M.M."/>
            <person name="Szabo P.J."/>
            <person name="Miranda-Santos I.K."/>
            <person name="Maruyama S.R."/>
        </authorList>
    </citation>
    <scope>NUCLEOTIDE SEQUENCE</scope>
    <source>
        <strain evidence="2">Uberlandia</strain>
        <tissue evidence="2">Salivary glands</tissue>
    </source>
</reference>
<organism evidence="2">
    <name type="scientific">Amblyomma cajennense</name>
    <name type="common">Cayenne tick</name>
    <name type="synonym">Acarus cajennensis</name>
    <dbReference type="NCBI Taxonomy" id="34607"/>
    <lineage>
        <taxon>Eukaryota</taxon>
        <taxon>Metazoa</taxon>
        <taxon>Ecdysozoa</taxon>
        <taxon>Arthropoda</taxon>
        <taxon>Chelicerata</taxon>
        <taxon>Arachnida</taxon>
        <taxon>Acari</taxon>
        <taxon>Parasitiformes</taxon>
        <taxon>Ixodida</taxon>
        <taxon>Ixodoidea</taxon>
        <taxon>Ixodidae</taxon>
        <taxon>Amblyomminae</taxon>
        <taxon>Amblyomma</taxon>
    </lineage>
</organism>
<sequence>LSTATSVAMATAVTVVSTATPVPTAVAAPPCSRPSSVPPEPRKPAVATNLEDLKLELQKLHGNTMKSNIEQGLQAIFSQNAVAPALTPAHSQPQVPPFVVFAEHPATISHSVGAVMPQAQLLSVAGAISATPVLVTAHSTGQIPTDTSCNIPAPVTLVSAGNTAVGVTAAPVSIVTSAPCTMLEPAAARPQAVPIAPPDSGAAPPTTTTATGRFSRFHVTPVRDDPLLGSSTSLPSTPSSSFSGTLATTPTPSVTTFAKSVTAVNSSTSAAAEP</sequence>
<feature type="compositionally biased region" description="Low complexity" evidence="1">
    <location>
        <begin position="198"/>
        <end position="211"/>
    </location>
</feature>
<dbReference type="EMBL" id="GBBK01004696">
    <property type="protein sequence ID" value="JAC19786.1"/>
    <property type="molecule type" value="mRNA"/>
</dbReference>
<evidence type="ECO:0000256" key="1">
    <source>
        <dbReference type="SAM" id="MobiDB-lite"/>
    </source>
</evidence>
<accession>A0A023FD46</accession>
<feature type="non-terminal residue" evidence="2">
    <location>
        <position position="274"/>
    </location>
</feature>
<evidence type="ECO:0000313" key="2">
    <source>
        <dbReference type="EMBL" id="JAC19786.1"/>
    </source>
</evidence>
<protein>
    <submittedName>
        <fullName evidence="2">Putative secreted mucin</fullName>
    </submittedName>
</protein>